<name>A0A1D8NL02_YARLL</name>
<evidence type="ECO:0000313" key="4">
    <source>
        <dbReference type="Proteomes" id="UP000256601"/>
    </source>
</evidence>
<dbReference type="AlphaFoldDB" id="A0A1D8NL02"/>
<evidence type="ECO:0008006" key="5">
    <source>
        <dbReference type="Google" id="ProtNLM"/>
    </source>
</evidence>
<organism evidence="1 3">
    <name type="scientific">Yarrowia lipolytica</name>
    <name type="common">Candida lipolytica</name>
    <dbReference type="NCBI Taxonomy" id="4952"/>
    <lineage>
        <taxon>Eukaryota</taxon>
        <taxon>Fungi</taxon>
        <taxon>Dikarya</taxon>
        <taxon>Ascomycota</taxon>
        <taxon>Saccharomycotina</taxon>
        <taxon>Dipodascomycetes</taxon>
        <taxon>Dipodascales</taxon>
        <taxon>Dipodascales incertae sedis</taxon>
        <taxon>Yarrowia</taxon>
    </lineage>
</organism>
<evidence type="ECO:0000313" key="3">
    <source>
        <dbReference type="Proteomes" id="UP000182444"/>
    </source>
</evidence>
<dbReference type="Proteomes" id="UP000182444">
    <property type="component" value="Chromosome 1E"/>
</dbReference>
<gene>
    <name evidence="2" type="ORF">B0I71DRAFT_135090</name>
    <name evidence="1" type="ORF">YALI1_E39193g</name>
</gene>
<reference evidence="2 4" key="2">
    <citation type="submission" date="2018-07" db="EMBL/GenBank/DDBJ databases">
        <title>Draft Genome Assemblies for Five Robust Yarrowia lipolytica Strains Exhibiting High Lipid Production and Pentose Sugar Utilization and Sugar Alcohol Secretion from Undetoxified Lignocellulosic Biomass Hydrolysates.</title>
        <authorList>
            <consortium name="DOE Joint Genome Institute"/>
            <person name="Walker C."/>
            <person name="Ryu S."/>
            <person name="Na H."/>
            <person name="Zane M."/>
            <person name="LaButti K."/>
            <person name="Lipzen A."/>
            <person name="Haridas S."/>
            <person name="Barry K."/>
            <person name="Grigoriev I.V."/>
            <person name="Quarterman J."/>
            <person name="Slininger P."/>
            <person name="Dien B."/>
            <person name="Trinh C.T."/>
        </authorList>
    </citation>
    <scope>NUCLEOTIDE SEQUENCE [LARGE SCALE GENOMIC DNA]</scope>
    <source>
        <strain evidence="2 4">YB392</strain>
    </source>
</reference>
<dbReference type="VEuPathDB" id="FungiDB:YALI0_E32989g"/>
<dbReference type="KEGG" id="yli:2912554"/>
<reference evidence="1 3" key="1">
    <citation type="journal article" date="2016" name="PLoS ONE">
        <title>Sequence Assembly of Yarrowia lipolytica Strain W29/CLIB89 Shows Transposable Element Diversity.</title>
        <authorList>
            <person name="Magnan C."/>
            <person name="Yu J."/>
            <person name="Chang I."/>
            <person name="Jahn E."/>
            <person name="Kanomata Y."/>
            <person name="Wu J."/>
            <person name="Zeller M."/>
            <person name="Oakes M."/>
            <person name="Baldi P."/>
            <person name="Sandmeyer S."/>
        </authorList>
    </citation>
    <scope>NUCLEOTIDE SEQUENCE [LARGE SCALE GENOMIC DNA]</scope>
    <source>
        <strain evidence="1">CLIB89</strain>
        <strain evidence="3">CLIB89(W29)</strain>
    </source>
</reference>
<evidence type="ECO:0000313" key="1">
    <source>
        <dbReference type="EMBL" id="AOW06318.1"/>
    </source>
</evidence>
<protein>
    <recommendedName>
        <fullName evidence="5">BTB domain-containing protein</fullName>
    </recommendedName>
</protein>
<dbReference type="RefSeq" id="XP_504708.1">
    <property type="nucleotide sequence ID" value="XM_504708.1"/>
</dbReference>
<dbReference type="OrthoDB" id="4077262at2759"/>
<dbReference type="Proteomes" id="UP000256601">
    <property type="component" value="Unassembled WGS sequence"/>
</dbReference>
<dbReference type="EMBL" id="CP017557">
    <property type="protein sequence ID" value="AOW06318.1"/>
    <property type="molecule type" value="Genomic_DNA"/>
</dbReference>
<dbReference type="GeneID" id="2912554"/>
<sequence length="314" mass="35453">MSLYLLETKPPTEITLEDDGVQCKVDNVVFTFPMDDDVPFVPSSEPLQCYPLGGSAYVVLSSKDQVRRASVLFLDLKTSQIQWKSMKKVCPEFWSYGSHLAGVQDATSILDALKMVGDIQSKVKQVTEKQAFSASTESFGLNRLSLMGSIPPGFSDSTVVCSESFPRQSHLVILATNWPWISDKLPGFDDNRSDEKITIYIEAGSQAVDVLVDFIYGKPVKQMLNATIILELARFNSIPITINGKKHSNAHLPPGLWEECLQFEPIPQDFVRLWRIPYFKKRLESFFGQNRKAVMETDEVTYLSKEELLELLRL</sequence>
<dbReference type="VEuPathDB" id="FungiDB:YALI1_E39193g"/>
<dbReference type="EMBL" id="KZ859056">
    <property type="protein sequence ID" value="RDW23959.1"/>
    <property type="molecule type" value="Genomic_DNA"/>
</dbReference>
<evidence type="ECO:0000313" key="2">
    <source>
        <dbReference type="EMBL" id="RDW23959.1"/>
    </source>
</evidence>
<proteinExistence type="predicted"/>
<accession>A0A1D8NL02</accession>